<dbReference type="Proteomes" id="UP000241514">
    <property type="component" value="Unassembled WGS sequence"/>
</dbReference>
<dbReference type="Gene3D" id="3.20.80.10">
    <property type="entry name" value="Regulatory factor, effector binding domain"/>
    <property type="match status" value="1"/>
</dbReference>
<protein>
    <submittedName>
        <fullName evidence="2">Heme-binding protein</fullName>
    </submittedName>
</protein>
<comment type="caution">
    <text evidence="2">The sequence shown here is derived from an EMBL/GenBank/DDBJ whole genome shotgun (WGS) entry which is preliminary data.</text>
</comment>
<dbReference type="AlphaFoldDB" id="A0A2T4D6T2"/>
<dbReference type="Proteomes" id="UP000242087">
    <property type="component" value="Unassembled WGS sequence"/>
</dbReference>
<evidence type="ECO:0000313" key="4">
    <source>
        <dbReference type="Proteomes" id="UP000242087"/>
    </source>
</evidence>
<dbReference type="EMBL" id="PYVF01000002">
    <property type="protein sequence ID" value="PTB90461.1"/>
    <property type="molecule type" value="Genomic_DNA"/>
</dbReference>
<dbReference type="PANTHER" id="PTHR11220">
    <property type="entry name" value="HEME-BINDING PROTEIN-RELATED"/>
    <property type="match status" value="1"/>
</dbReference>
<dbReference type="Pfam" id="PF04832">
    <property type="entry name" value="SOUL"/>
    <property type="match status" value="1"/>
</dbReference>
<proteinExistence type="predicted"/>
<evidence type="ECO:0000313" key="3">
    <source>
        <dbReference type="Proteomes" id="UP000241514"/>
    </source>
</evidence>
<name>A0A2T4D6T2_9GAMM</name>
<dbReference type="EMBL" id="PYVG01000012">
    <property type="protein sequence ID" value="PTB89525.1"/>
    <property type="molecule type" value="Genomic_DNA"/>
</dbReference>
<dbReference type="SUPFAM" id="SSF55136">
    <property type="entry name" value="Probable bacterial effector-binding domain"/>
    <property type="match status" value="1"/>
</dbReference>
<dbReference type="InterPro" id="IPR011256">
    <property type="entry name" value="Reg_factor_effector_dom_sf"/>
</dbReference>
<dbReference type="PANTHER" id="PTHR11220:SF58">
    <property type="entry name" value="SOUL HEME-BINDING FAMILY PROTEIN"/>
    <property type="match status" value="1"/>
</dbReference>
<dbReference type="InterPro" id="IPR006917">
    <property type="entry name" value="SOUL_heme-bd"/>
</dbReference>
<organism evidence="2 4">
    <name type="scientific">Pseudidiomarina aestuarii</name>
    <dbReference type="NCBI Taxonomy" id="624146"/>
    <lineage>
        <taxon>Bacteria</taxon>
        <taxon>Pseudomonadati</taxon>
        <taxon>Pseudomonadota</taxon>
        <taxon>Gammaproteobacteria</taxon>
        <taxon>Alteromonadales</taxon>
        <taxon>Idiomarinaceae</taxon>
        <taxon>Pseudidiomarina</taxon>
    </lineage>
</organism>
<sequence length="190" mass="21456">MATEEPKYEAVGKFGDIELRLYEPMIVAETWVDGSMDDASGRGFRLIADYIFGNNTAVAGGSREIPMTAPVTMEPESQKISMTAPVTMEEQEGRWRVHFVMPSLYTMETLPAPNNDAVKLREIPEKHYAVIQFSDLAGEEKVAKKTAELMTFLTERELEPLSAPELARYDPPWTLPFFRRNEVMVAYAAK</sequence>
<gene>
    <name evidence="2" type="ORF">C9927_00260</name>
    <name evidence="1" type="ORF">C9928_03360</name>
</gene>
<evidence type="ECO:0000313" key="1">
    <source>
        <dbReference type="EMBL" id="PTB89525.1"/>
    </source>
</evidence>
<reference evidence="3 4" key="1">
    <citation type="submission" date="2018-03" db="EMBL/GenBank/DDBJ databases">
        <title>Cross-interface Injection: A General Nanoliter Liquid Handling Method Applied to Single Cells Genome Amplification Automated Nanoliter Liquid Handling Applied to Single Cell Multiple Displacement Amplification.</title>
        <authorList>
            <person name="Yun J."/>
            <person name="Xu P."/>
            <person name="Xu J."/>
            <person name="Dai X."/>
            <person name="Wang Y."/>
            <person name="Zheng X."/>
            <person name="Cao C."/>
            <person name="Yi Q."/>
            <person name="Zhu Y."/>
            <person name="Wang L."/>
            <person name="Dong Z."/>
            <person name="Huang Y."/>
            <person name="Huang L."/>
            <person name="Du W."/>
        </authorList>
    </citation>
    <scope>NUCLEOTIDE SEQUENCE [LARGE SCALE GENOMIC DNA]</scope>
    <source>
        <strain evidence="2 4">A12-4</strain>
        <strain evidence="1 3">A9-4</strain>
    </source>
</reference>
<accession>A0A2T4D6T2</accession>
<evidence type="ECO:0000313" key="2">
    <source>
        <dbReference type="EMBL" id="PTB90461.1"/>
    </source>
</evidence>